<dbReference type="PROSITE" id="PS50206">
    <property type="entry name" value="RHODANESE_3"/>
    <property type="match status" value="1"/>
</dbReference>
<organism evidence="2 3">
    <name type="scientific">Legionella septentrionalis</name>
    <dbReference type="NCBI Taxonomy" id="2498109"/>
    <lineage>
        <taxon>Bacteria</taxon>
        <taxon>Pseudomonadati</taxon>
        <taxon>Pseudomonadota</taxon>
        <taxon>Gammaproteobacteria</taxon>
        <taxon>Legionellales</taxon>
        <taxon>Legionellaceae</taxon>
        <taxon>Legionella</taxon>
    </lineage>
</organism>
<reference evidence="2 3" key="1">
    <citation type="submission" date="2018-12" db="EMBL/GenBank/DDBJ databases">
        <title>Legionella sp,whole genome shotgun sequence.</title>
        <authorList>
            <person name="Wu H."/>
        </authorList>
    </citation>
    <scope>NUCLEOTIDE SEQUENCE [LARGE SCALE GENOMIC DNA]</scope>
    <source>
        <strain evidence="3">km714</strain>
    </source>
</reference>
<accession>A0A3S0X233</accession>
<evidence type="ECO:0000259" key="1">
    <source>
        <dbReference type="PROSITE" id="PS50206"/>
    </source>
</evidence>
<dbReference type="GO" id="GO:0004792">
    <property type="term" value="F:thiosulfate-cyanide sulfurtransferase activity"/>
    <property type="evidence" value="ECO:0007669"/>
    <property type="project" value="TreeGrafter"/>
</dbReference>
<dbReference type="CDD" id="cd00158">
    <property type="entry name" value="RHOD"/>
    <property type="match status" value="1"/>
</dbReference>
<dbReference type="SMART" id="SM00450">
    <property type="entry name" value="RHOD"/>
    <property type="match status" value="1"/>
</dbReference>
<dbReference type="SUPFAM" id="SSF52821">
    <property type="entry name" value="Rhodanese/Cell cycle control phosphatase"/>
    <property type="match status" value="1"/>
</dbReference>
<dbReference type="AlphaFoldDB" id="A0A3S0X233"/>
<dbReference type="EMBL" id="RZGR01000001">
    <property type="protein sequence ID" value="RUQ91542.1"/>
    <property type="molecule type" value="Genomic_DNA"/>
</dbReference>
<proteinExistence type="predicted"/>
<dbReference type="RefSeq" id="WP_126953802.1">
    <property type="nucleotide sequence ID" value="NZ_RZGR01000001.1"/>
</dbReference>
<dbReference type="PANTHER" id="PTHR44086">
    <property type="entry name" value="THIOSULFATE SULFURTRANSFERASE RDL2, MITOCHONDRIAL-RELATED"/>
    <property type="match status" value="1"/>
</dbReference>
<dbReference type="Pfam" id="PF00581">
    <property type="entry name" value="Rhodanese"/>
    <property type="match status" value="1"/>
</dbReference>
<name>A0A3S0X233_9GAMM</name>
<dbReference type="InterPro" id="IPR001763">
    <property type="entry name" value="Rhodanese-like_dom"/>
</dbReference>
<protein>
    <submittedName>
        <fullName evidence="2">Rhodanese-like domain-containing protein</fullName>
    </submittedName>
</protein>
<gene>
    <name evidence="2" type="ORF">EKM59_00335</name>
</gene>
<evidence type="ECO:0000313" key="3">
    <source>
        <dbReference type="Proteomes" id="UP000288012"/>
    </source>
</evidence>
<dbReference type="Gene3D" id="3.40.250.10">
    <property type="entry name" value="Rhodanese-like domain"/>
    <property type="match status" value="1"/>
</dbReference>
<dbReference type="Proteomes" id="UP000288012">
    <property type="component" value="Unassembled WGS sequence"/>
</dbReference>
<evidence type="ECO:0000313" key="2">
    <source>
        <dbReference type="EMBL" id="RUQ91542.1"/>
    </source>
</evidence>
<feature type="domain" description="Rhodanese" evidence="1">
    <location>
        <begin position="20"/>
        <end position="110"/>
    </location>
</feature>
<dbReference type="InterPro" id="IPR036873">
    <property type="entry name" value="Rhodanese-like_dom_sf"/>
</dbReference>
<dbReference type="PANTHER" id="PTHR44086:SF13">
    <property type="entry name" value="THIOSULFATE SULFURTRANSFERASE PSPE"/>
    <property type="match status" value="1"/>
</dbReference>
<sequence length="110" mass="12628">MTVPKINTINVHDFKKLRDTDPDVCLIDVREPHEWKEVHIPGAMHIPKDELTAVIEDKVPEYNRPIYLHCKGGVRSLHAAHSLLAMGYHEVYSIDGGIMEWEKSGYPVKR</sequence>
<comment type="caution">
    <text evidence="2">The sequence shown here is derived from an EMBL/GenBank/DDBJ whole genome shotgun (WGS) entry which is preliminary data.</text>
</comment>
<keyword evidence="3" id="KW-1185">Reference proteome</keyword>